<comment type="caution">
    <text evidence="3">The sequence shown here is derived from an EMBL/GenBank/DDBJ whole genome shotgun (WGS) entry which is preliminary data.</text>
</comment>
<feature type="domain" description="RNA-binding protein Tab2/Atab2 C-terminal" evidence="2">
    <location>
        <begin position="189"/>
        <end position="314"/>
    </location>
</feature>
<dbReference type="OrthoDB" id="3833at2759"/>
<evidence type="ECO:0000259" key="2">
    <source>
        <dbReference type="Pfam" id="PF20429"/>
    </source>
</evidence>
<dbReference type="AlphaFoldDB" id="A0A812P6M2"/>
<accession>A0A812P6M2</accession>
<reference evidence="3" key="1">
    <citation type="submission" date="2021-02" db="EMBL/GenBank/DDBJ databases">
        <authorList>
            <person name="Dougan E. K."/>
            <person name="Rhodes N."/>
            <person name="Thang M."/>
            <person name="Chan C."/>
        </authorList>
    </citation>
    <scope>NUCLEOTIDE SEQUENCE</scope>
</reference>
<dbReference type="Pfam" id="PF20429">
    <property type="entry name" value="Tab2-like_C"/>
    <property type="match status" value="1"/>
</dbReference>
<keyword evidence="4" id="KW-1185">Reference proteome</keyword>
<feature type="domain" description="RNA-binding protein Tab2-like N-terminal" evidence="1">
    <location>
        <begin position="50"/>
        <end position="157"/>
    </location>
</feature>
<dbReference type="GO" id="GO:0003723">
    <property type="term" value="F:RNA binding"/>
    <property type="evidence" value="ECO:0007669"/>
    <property type="project" value="InterPro"/>
</dbReference>
<dbReference type="InterPro" id="IPR046760">
    <property type="entry name" value="Tab2-like_N"/>
</dbReference>
<evidence type="ECO:0000259" key="1">
    <source>
        <dbReference type="Pfam" id="PF06485"/>
    </source>
</evidence>
<organism evidence="3 4">
    <name type="scientific">Symbiodinium natans</name>
    <dbReference type="NCBI Taxonomy" id="878477"/>
    <lineage>
        <taxon>Eukaryota</taxon>
        <taxon>Sar</taxon>
        <taxon>Alveolata</taxon>
        <taxon>Dinophyceae</taxon>
        <taxon>Suessiales</taxon>
        <taxon>Symbiodiniaceae</taxon>
        <taxon>Symbiodinium</taxon>
    </lineage>
</organism>
<proteinExistence type="predicted"/>
<dbReference type="Proteomes" id="UP000604046">
    <property type="component" value="Unassembled WGS sequence"/>
</dbReference>
<name>A0A812P6M2_9DINO</name>
<dbReference type="EMBL" id="CAJNDS010002120">
    <property type="protein sequence ID" value="CAE7338108.1"/>
    <property type="molecule type" value="Genomic_DNA"/>
</dbReference>
<gene>
    <name evidence="3" type="primary">ATAB2</name>
    <name evidence="3" type="ORF">SNAT2548_LOCUS17696</name>
</gene>
<dbReference type="Pfam" id="PF06485">
    <property type="entry name" value="Tab2-like_N"/>
    <property type="match status" value="1"/>
</dbReference>
<evidence type="ECO:0000313" key="3">
    <source>
        <dbReference type="EMBL" id="CAE7338108.1"/>
    </source>
</evidence>
<protein>
    <submittedName>
        <fullName evidence="3">ATAB2 protein</fullName>
    </submittedName>
</protein>
<dbReference type="InterPro" id="IPR009472">
    <property type="entry name" value="Tab2-like"/>
</dbReference>
<dbReference type="InterPro" id="IPR046761">
    <property type="entry name" value="Tab2-like_C"/>
</dbReference>
<dbReference type="PANTHER" id="PTHR34556:SF2">
    <property type="entry name" value="PROTEIN TAB2 HOMOLOG, CHLOROPLASTIC"/>
    <property type="match status" value="1"/>
</dbReference>
<sequence length="353" mass="39664">MFVAAFPPSSVTIIGVRVLPATKTKSGEIAKSGKSEVPEDLDWGQVSSQWEVDCFSRPVMRDGKKMWELMVTDANAVYRRVAQMKPTRVNSVVVQKLMTIFIEESKVKPQTIRFFRKVMKNMLIVALAAVKDTMPEYLEKCKIIPSRNCHMLRLWLNYRMREVYPKMTGYSPPVKKKSTSVQGSLVKMAYERLPERLFFSQFAMTAISLGALASMKPGQLPGQLARIPPGFSDSAQVYGILILSSRADVICSTLRSLELAAIRVDLETDDLLMELDIDTTYKIDKIRPEEKEVYLKFERSKRQLGGLHFVAVHDAISGGEPLLPIEADDMGPGEGCITGLWTLIDYSLQDEDA</sequence>
<evidence type="ECO:0000313" key="4">
    <source>
        <dbReference type="Proteomes" id="UP000604046"/>
    </source>
</evidence>
<dbReference type="PANTHER" id="PTHR34556">
    <property type="match status" value="1"/>
</dbReference>